<evidence type="ECO:0000259" key="7">
    <source>
        <dbReference type="Pfam" id="PF08154"/>
    </source>
</evidence>
<feature type="compositionally biased region" description="Acidic residues" evidence="6">
    <location>
        <begin position="677"/>
        <end position="694"/>
    </location>
</feature>
<name>A0A1B9HWD7_9TREE</name>
<dbReference type="RefSeq" id="XP_019008814.2">
    <property type="nucleotide sequence ID" value="XM_019158201.2"/>
</dbReference>
<dbReference type="FunFam" id="2.130.10.10:FF:000464">
    <property type="entry name" value="Ribosome assembly protein 4"/>
    <property type="match status" value="1"/>
</dbReference>
<dbReference type="PROSITE" id="PS00678">
    <property type="entry name" value="WD_REPEATS_1"/>
    <property type="match status" value="3"/>
</dbReference>
<feature type="region of interest" description="Disordered" evidence="6">
    <location>
        <begin position="1"/>
        <end position="28"/>
    </location>
</feature>
<evidence type="ECO:0000313" key="8">
    <source>
        <dbReference type="EMBL" id="OCF47595.1"/>
    </source>
</evidence>
<dbReference type="PROSITE" id="PS50082">
    <property type="entry name" value="WD_REPEATS_2"/>
    <property type="match status" value="6"/>
</dbReference>
<keyword evidence="2 5" id="KW-0853">WD repeat</keyword>
<dbReference type="PANTHER" id="PTHR19848:SF0">
    <property type="entry name" value="NOTCHLESS PROTEIN HOMOLOG 1"/>
    <property type="match status" value="1"/>
</dbReference>
<evidence type="ECO:0000256" key="6">
    <source>
        <dbReference type="SAM" id="MobiDB-lite"/>
    </source>
</evidence>
<accession>A0A1B9HWD7</accession>
<dbReference type="SUPFAM" id="SSF50998">
    <property type="entry name" value="Quinoprotein alcohol dehydrogenase-like"/>
    <property type="match status" value="1"/>
</dbReference>
<dbReference type="AlphaFoldDB" id="A0A1B9HWD7"/>
<dbReference type="InterPro" id="IPR015943">
    <property type="entry name" value="WD40/YVTN_repeat-like_dom_sf"/>
</dbReference>
<dbReference type="GO" id="GO:0000027">
    <property type="term" value="P:ribosomal large subunit assembly"/>
    <property type="evidence" value="ECO:0007669"/>
    <property type="project" value="TreeGrafter"/>
</dbReference>
<evidence type="ECO:0000256" key="3">
    <source>
        <dbReference type="ARBA" id="ARBA00022737"/>
    </source>
</evidence>
<reference evidence="8" key="1">
    <citation type="submission" date="2013-07" db="EMBL/GenBank/DDBJ databases">
        <title>The Genome Sequence of Cryptococcus pinus CBS10737.</title>
        <authorList>
            <consortium name="The Broad Institute Genome Sequencing Platform"/>
            <person name="Cuomo C."/>
            <person name="Litvintseva A."/>
            <person name="Chen Y."/>
            <person name="Heitman J."/>
            <person name="Sun S."/>
            <person name="Springer D."/>
            <person name="Dromer F."/>
            <person name="Young S.K."/>
            <person name="Zeng Q."/>
            <person name="Gargeya S."/>
            <person name="Fitzgerald M."/>
            <person name="Abouelleil A."/>
            <person name="Alvarado L."/>
            <person name="Berlin A.M."/>
            <person name="Chapman S.B."/>
            <person name="Dewar J."/>
            <person name="Goldberg J."/>
            <person name="Griggs A."/>
            <person name="Gujja S."/>
            <person name="Hansen M."/>
            <person name="Howarth C."/>
            <person name="Imamovic A."/>
            <person name="Larimer J."/>
            <person name="McCowan C."/>
            <person name="Murphy C."/>
            <person name="Pearson M."/>
            <person name="Priest M."/>
            <person name="Roberts A."/>
            <person name="Saif S."/>
            <person name="Shea T."/>
            <person name="Sykes S."/>
            <person name="Wortman J."/>
            <person name="Nusbaum C."/>
            <person name="Birren B."/>
        </authorList>
    </citation>
    <scope>NUCLEOTIDE SEQUENCE [LARGE SCALE GENOMIC DNA]</scope>
    <source>
        <strain evidence="8">CBS 10737</strain>
    </source>
</reference>
<keyword evidence="3" id="KW-0677">Repeat</keyword>
<dbReference type="PROSITE" id="PS50294">
    <property type="entry name" value="WD_REPEATS_REGION"/>
    <property type="match status" value="6"/>
</dbReference>
<dbReference type="CDD" id="cd00200">
    <property type="entry name" value="WD40"/>
    <property type="match status" value="1"/>
</dbReference>
<dbReference type="OrthoDB" id="10267436at2759"/>
<dbReference type="SMART" id="SM00320">
    <property type="entry name" value="WD40"/>
    <property type="match status" value="8"/>
</dbReference>
<keyword evidence="4" id="KW-0539">Nucleus</keyword>
<protein>
    <submittedName>
        <fullName evidence="8">Ribosome assembly protein 4</fullName>
    </submittedName>
</protein>
<feature type="repeat" description="WD" evidence="5">
    <location>
        <begin position="145"/>
        <end position="186"/>
    </location>
</feature>
<dbReference type="EMBL" id="KV700116">
    <property type="protein sequence ID" value="OCF47595.1"/>
    <property type="molecule type" value="Genomic_DNA"/>
</dbReference>
<comment type="subcellular location">
    <subcellularLocation>
        <location evidence="1">Nucleus</location>
        <location evidence="1">Nucleolus</location>
    </subcellularLocation>
</comment>
<dbReference type="Pfam" id="PF08154">
    <property type="entry name" value="NLE"/>
    <property type="match status" value="1"/>
</dbReference>
<sequence>MATLLPPPKRQKSNYAKSLEKPKEPEPEIAIPSIVVQFKSSEDGSNLGPAINLPADTGRDALQMLVNKLRGETEDPLPYAFHLLPKLPSTSTTPQSSRVQINNSIQLDALKVSGTTFSPEDVFELWCEPQAVFRVRSVGRCSATLTGHSSPILCCAHSPTGKYAATGSGDATARIWDMDTETPKWTLTGHKGWVLCVEWDSREKILATGGHDGQVRLWTPATGQPFGQPLLGHTKWITSLSFEPLHLMSSKSTSPRLATASKDGTVRIWNTSTRTLDFVLTGHAASVNVVRWGGENVIYTGSSDRTVKVWSGVDGKLIRTLNEHAHWVNTMALSTDFILRTGPYDHTGKLPKDDEEAKSIALARYKHLTSTHPEALITGSDDHTLFLWPDQASSSFSSTATPKKPLARLTGHQKQVNHVAFSPDGRMIASAGFDNAVKIWEGKTGKFIASLRGHVAAVYRVAWSADSRMLVSASKDTTLKLWNLKTYKIRIDLPGHTDEVYCVDFVADKVVSGGRDKSVKMMIEKTPLFFPSSQTSIVSTPHNSQPSMPFPPISQKRGLLPFAPLPTVTTDPAPSNSLSHPKHIPITPCPKMYDSLDGLMHHLPQSTNFLISSIEKKENGTTWWIIKCWTVNDSSSDELKEIAQNDDMTKDKQKERKVANYKNIDAFPNIESKKNGDDEEEIDELEDSDQDDNPYDQALIDDQTLVEFSKDVDELYQEEMTKNTQDQSIVAKECNPEDEKVKIVIFEKILFDPVGHFTYNIVREVQV</sequence>
<dbReference type="InterPro" id="IPR011047">
    <property type="entry name" value="Quinoprotein_ADH-like_sf"/>
</dbReference>
<dbReference type="GeneID" id="30174867"/>
<gene>
    <name evidence="8" type="ORF">I206_06498</name>
</gene>
<feature type="repeat" description="WD" evidence="5">
    <location>
        <begin position="230"/>
        <end position="273"/>
    </location>
</feature>
<dbReference type="PRINTS" id="PR00320">
    <property type="entry name" value="GPROTEINBRPT"/>
</dbReference>
<dbReference type="Pfam" id="PF00400">
    <property type="entry name" value="WD40"/>
    <property type="match status" value="7"/>
</dbReference>
<dbReference type="KEGG" id="kpin:30174867"/>
<dbReference type="STRING" id="1296096.A0A1B9HWD7"/>
<dbReference type="InterPro" id="IPR019775">
    <property type="entry name" value="WD40_repeat_CS"/>
</dbReference>
<evidence type="ECO:0000256" key="5">
    <source>
        <dbReference type="PROSITE-ProRule" id="PRU00221"/>
    </source>
</evidence>
<feature type="domain" description="NLE" evidence="7">
    <location>
        <begin position="34"/>
        <end position="82"/>
    </location>
</feature>
<dbReference type="Gene3D" id="2.130.10.10">
    <property type="entry name" value="YVTN repeat-like/Quinoprotein amine dehydrogenase"/>
    <property type="match status" value="1"/>
</dbReference>
<organism evidence="8">
    <name type="scientific">Kwoniella pini CBS 10737</name>
    <dbReference type="NCBI Taxonomy" id="1296096"/>
    <lineage>
        <taxon>Eukaryota</taxon>
        <taxon>Fungi</taxon>
        <taxon>Dikarya</taxon>
        <taxon>Basidiomycota</taxon>
        <taxon>Agaricomycotina</taxon>
        <taxon>Tremellomycetes</taxon>
        <taxon>Tremellales</taxon>
        <taxon>Cryptococcaceae</taxon>
        <taxon>Kwoniella</taxon>
    </lineage>
</organism>
<feature type="repeat" description="WD" evidence="5">
    <location>
        <begin position="451"/>
        <end position="486"/>
    </location>
</feature>
<dbReference type="PANTHER" id="PTHR19848">
    <property type="entry name" value="WD40 REPEAT PROTEIN"/>
    <property type="match status" value="1"/>
</dbReference>
<evidence type="ECO:0000256" key="1">
    <source>
        <dbReference type="ARBA" id="ARBA00004604"/>
    </source>
</evidence>
<dbReference type="InterPro" id="IPR012972">
    <property type="entry name" value="NLE"/>
</dbReference>
<evidence type="ECO:0000256" key="4">
    <source>
        <dbReference type="ARBA" id="ARBA00023242"/>
    </source>
</evidence>
<dbReference type="GO" id="GO:0005730">
    <property type="term" value="C:nucleolus"/>
    <property type="evidence" value="ECO:0007669"/>
    <property type="project" value="UniProtKB-SubCell"/>
</dbReference>
<feature type="region of interest" description="Disordered" evidence="6">
    <location>
        <begin position="668"/>
        <end position="695"/>
    </location>
</feature>
<dbReference type="InterPro" id="IPR020472">
    <property type="entry name" value="WD40_PAC1"/>
</dbReference>
<dbReference type="InterPro" id="IPR001680">
    <property type="entry name" value="WD40_rpt"/>
</dbReference>
<feature type="repeat" description="WD" evidence="5">
    <location>
        <begin position="187"/>
        <end position="218"/>
    </location>
</feature>
<reference evidence="8" key="2">
    <citation type="submission" date="2016-07" db="EMBL/GenBank/DDBJ databases">
        <title>Evolution of pathogenesis and genome organization in the Tremellales.</title>
        <authorList>
            <person name="Cuomo C."/>
            <person name="Litvintseva A."/>
            <person name="Heitman J."/>
            <person name="Chen Y."/>
            <person name="Sun S."/>
            <person name="Springer D."/>
            <person name="Dromer F."/>
            <person name="Young S."/>
            <person name="Zeng Q."/>
            <person name="Chapman S."/>
            <person name="Gujja S."/>
            <person name="Saif S."/>
            <person name="Birren B."/>
        </authorList>
    </citation>
    <scope>NUCLEOTIDE SEQUENCE</scope>
    <source>
        <strain evidence="8">CBS 10737</strain>
    </source>
</reference>
<feature type="repeat" description="WD" evidence="5">
    <location>
        <begin position="409"/>
        <end position="450"/>
    </location>
</feature>
<feature type="repeat" description="WD" evidence="5">
    <location>
        <begin position="280"/>
        <end position="320"/>
    </location>
</feature>
<proteinExistence type="predicted"/>
<evidence type="ECO:0000256" key="2">
    <source>
        <dbReference type="ARBA" id="ARBA00022574"/>
    </source>
</evidence>